<feature type="non-terminal residue" evidence="4">
    <location>
        <position position="1"/>
    </location>
</feature>
<dbReference type="Pfam" id="PF00235">
    <property type="entry name" value="Profilin"/>
    <property type="match status" value="1"/>
</dbReference>
<keyword evidence="2" id="KW-0963">Cytoplasm</keyword>
<dbReference type="Gene3D" id="3.30.450.30">
    <property type="entry name" value="Dynein light chain 2a, cytoplasmic"/>
    <property type="match status" value="1"/>
</dbReference>
<sequence length="96" mass="10590">NYYINSILLDRNVKDVAIVGLSDNKCMWAATPGRLLTAILPPDVAWITGQHQKTFLLTGITVAGKKCSMIHDNLLVDENNMMDVRSKGSNSRSICI</sequence>
<proteinExistence type="predicted"/>
<name>A0A7L4HQ11_SCOUM</name>
<dbReference type="InterPro" id="IPR036140">
    <property type="entry name" value="PFN_sf"/>
</dbReference>
<keyword evidence="3" id="KW-0206">Cytoskeleton</keyword>
<dbReference type="SUPFAM" id="SSF55770">
    <property type="entry name" value="Profilin (actin-binding protein)"/>
    <property type="match status" value="1"/>
</dbReference>
<dbReference type="OrthoDB" id="421374at2759"/>
<reference evidence="4 5" key="1">
    <citation type="submission" date="2020-02" db="EMBL/GenBank/DDBJ databases">
        <title>Bird 10,000 Genomes (B10K) Project - Family phase.</title>
        <authorList>
            <person name="Zhang G."/>
        </authorList>
    </citation>
    <scope>NUCLEOTIDE SEQUENCE [LARGE SCALE GENOMIC DNA]</scope>
    <source>
        <strain evidence="4">B10K-DU-002-70</strain>
        <tissue evidence="4">Muscle</tissue>
    </source>
</reference>
<evidence type="ECO:0000313" key="4">
    <source>
        <dbReference type="EMBL" id="NXX54380.1"/>
    </source>
</evidence>
<dbReference type="PANTHER" id="PTHR13936:SF2">
    <property type="entry name" value="PROFILIN-3"/>
    <property type="match status" value="1"/>
</dbReference>
<evidence type="ECO:0000313" key="5">
    <source>
        <dbReference type="Proteomes" id="UP000539032"/>
    </source>
</evidence>
<comment type="subcellular location">
    <subcellularLocation>
        <location evidence="1">Cytoplasm</location>
        <location evidence="1">Cytoskeleton</location>
    </subcellularLocation>
</comment>
<protein>
    <submittedName>
        <fullName evidence="4">PROF3 protein</fullName>
    </submittedName>
</protein>
<keyword evidence="5" id="KW-1185">Reference proteome</keyword>
<accession>A0A7L4HQ11</accession>
<dbReference type="InterPro" id="IPR005454">
    <property type="entry name" value="Profilin1/2/3_vertebrate"/>
</dbReference>
<dbReference type="GO" id="GO:0003779">
    <property type="term" value="F:actin binding"/>
    <property type="evidence" value="ECO:0007669"/>
    <property type="project" value="InterPro"/>
</dbReference>
<feature type="non-terminal residue" evidence="4">
    <location>
        <position position="96"/>
    </location>
</feature>
<dbReference type="InterPro" id="IPR048278">
    <property type="entry name" value="PFN"/>
</dbReference>
<dbReference type="GO" id="GO:0005737">
    <property type="term" value="C:cytoplasm"/>
    <property type="evidence" value="ECO:0007669"/>
    <property type="project" value="TreeGrafter"/>
</dbReference>
<evidence type="ECO:0000256" key="1">
    <source>
        <dbReference type="ARBA" id="ARBA00004245"/>
    </source>
</evidence>
<dbReference type="GO" id="GO:0030833">
    <property type="term" value="P:regulation of actin filament polymerization"/>
    <property type="evidence" value="ECO:0007669"/>
    <property type="project" value="TreeGrafter"/>
</dbReference>
<dbReference type="PANTHER" id="PTHR13936">
    <property type="entry name" value="PROFILIN"/>
    <property type="match status" value="1"/>
</dbReference>
<evidence type="ECO:0000256" key="2">
    <source>
        <dbReference type="ARBA" id="ARBA00022490"/>
    </source>
</evidence>
<dbReference type="EMBL" id="VZTL01015786">
    <property type="protein sequence ID" value="NXX54380.1"/>
    <property type="molecule type" value="Genomic_DNA"/>
</dbReference>
<dbReference type="AlphaFoldDB" id="A0A7L4HQ11"/>
<dbReference type="GO" id="GO:0030036">
    <property type="term" value="P:actin cytoskeleton organization"/>
    <property type="evidence" value="ECO:0007669"/>
    <property type="project" value="InterPro"/>
</dbReference>
<dbReference type="GO" id="GO:0032233">
    <property type="term" value="P:positive regulation of actin filament bundle assembly"/>
    <property type="evidence" value="ECO:0007669"/>
    <property type="project" value="TreeGrafter"/>
</dbReference>
<evidence type="ECO:0000256" key="3">
    <source>
        <dbReference type="ARBA" id="ARBA00023212"/>
    </source>
</evidence>
<dbReference type="Proteomes" id="UP000539032">
    <property type="component" value="Unassembled WGS sequence"/>
</dbReference>
<dbReference type="PRINTS" id="PR01639">
    <property type="entry name" value="PROFILINMAML"/>
</dbReference>
<comment type="caution">
    <text evidence="4">The sequence shown here is derived from an EMBL/GenBank/DDBJ whole genome shotgun (WGS) entry which is preliminary data.</text>
</comment>
<organism evidence="4 5">
    <name type="scientific">Scopus umbretta</name>
    <name type="common">Hammerkop</name>
    <dbReference type="NCBI Taxonomy" id="33581"/>
    <lineage>
        <taxon>Eukaryota</taxon>
        <taxon>Metazoa</taxon>
        <taxon>Chordata</taxon>
        <taxon>Craniata</taxon>
        <taxon>Vertebrata</taxon>
        <taxon>Euteleostomi</taxon>
        <taxon>Archelosauria</taxon>
        <taxon>Archosauria</taxon>
        <taxon>Dinosauria</taxon>
        <taxon>Saurischia</taxon>
        <taxon>Theropoda</taxon>
        <taxon>Coelurosauria</taxon>
        <taxon>Aves</taxon>
        <taxon>Neognathae</taxon>
        <taxon>Neoaves</taxon>
        <taxon>Aequornithes</taxon>
        <taxon>Pelecaniformes</taxon>
        <taxon>Scopidae</taxon>
        <taxon>Scopus</taxon>
    </lineage>
</organism>
<dbReference type="GO" id="GO:0005856">
    <property type="term" value="C:cytoskeleton"/>
    <property type="evidence" value="ECO:0007669"/>
    <property type="project" value="UniProtKB-SubCell"/>
</dbReference>
<gene>
    <name evidence="4" type="primary">Pfn3</name>
    <name evidence="4" type="ORF">SCOUMB_R02168</name>
</gene>